<protein>
    <submittedName>
        <fullName evidence="4">Carboxylesterase 2</fullName>
        <ecNumber evidence="4">3.1.1.1</ecNumber>
    </submittedName>
</protein>
<dbReference type="STRING" id="1454001.AW08_01781"/>
<dbReference type="EMBL" id="JFAX01000008">
    <property type="protein sequence ID" value="EXI67840.1"/>
    <property type="molecule type" value="Genomic_DNA"/>
</dbReference>
<organism evidence="4 5">
    <name type="scientific">Candidatus Accumulibacter adjunctus</name>
    <dbReference type="NCBI Taxonomy" id="1454001"/>
    <lineage>
        <taxon>Bacteria</taxon>
        <taxon>Pseudomonadati</taxon>
        <taxon>Pseudomonadota</taxon>
        <taxon>Betaproteobacteria</taxon>
        <taxon>Candidatus Accumulibacter</taxon>
    </lineage>
</organism>
<evidence type="ECO:0000313" key="4">
    <source>
        <dbReference type="EMBL" id="EXI67840.1"/>
    </source>
</evidence>
<evidence type="ECO:0000256" key="2">
    <source>
        <dbReference type="ARBA" id="ARBA00022801"/>
    </source>
</evidence>
<dbReference type="InterPro" id="IPR029058">
    <property type="entry name" value="AB_hydrolase_fold"/>
</dbReference>
<dbReference type="PATRIC" id="fig|1454001.3.peg.1812"/>
<dbReference type="GO" id="GO:0106435">
    <property type="term" value="F:carboxylesterase activity"/>
    <property type="evidence" value="ECO:0007669"/>
    <property type="project" value="UniProtKB-EC"/>
</dbReference>
<dbReference type="EC" id="3.1.1.1" evidence="4"/>
<dbReference type="InterPro" id="IPR050565">
    <property type="entry name" value="LYPA1-2/EST-like"/>
</dbReference>
<dbReference type="AlphaFoldDB" id="A0A011NTI4"/>
<reference evidence="4" key="1">
    <citation type="submission" date="2014-02" db="EMBL/GenBank/DDBJ databases">
        <title>Expanding our view of genomic diversity in Candidatus Accumulibacter clades.</title>
        <authorList>
            <person name="Skennerton C.T."/>
            <person name="Barr J.J."/>
            <person name="Slater F.R."/>
            <person name="Bond P.L."/>
            <person name="Tyson G.W."/>
        </authorList>
    </citation>
    <scope>NUCLEOTIDE SEQUENCE [LARGE SCALE GENOMIC DNA]</scope>
</reference>
<dbReference type="PANTHER" id="PTHR10655">
    <property type="entry name" value="LYSOPHOSPHOLIPASE-RELATED"/>
    <property type="match status" value="1"/>
</dbReference>
<dbReference type="InterPro" id="IPR003140">
    <property type="entry name" value="PLipase/COase/thioEstase"/>
</dbReference>
<evidence type="ECO:0000313" key="5">
    <source>
        <dbReference type="Proteomes" id="UP000020218"/>
    </source>
</evidence>
<evidence type="ECO:0000259" key="3">
    <source>
        <dbReference type="Pfam" id="PF02230"/>
    </source>
</evidence>
<dbReference type="Gene3D" id="3.40.50.1820">
    <property type="entry name" value="alpha/beta hydrolase"/>
    <property type="match status" value="1"/>
</dbReference>
<keyword evidence="5" id="KW-1185">Reference proteome</keyword>
<proteinExistence type="inferred from homology"/>
<sequence length="236" mass="25706">MIDLAHTAAADTPLLPAVERTTGESPECAIVWLHGLGADGHDFEPIVDEFDFDQLPAVRFVFPHAPMRAVTINGGFVMRAWYDIVSPDFAPGREEGEHVRESTRQVEALLARENSRGIPDERIVLAGFSQGGVIALHCGLRHSRRLAGILALSCYLPQADTLADEAQAANGDVPIFMAHGRADPVIPYDLGKQSAKLLQARGYPLQWRGYATAHSVCLEELEDIGGWLNQVLAATF</sequence>
<evidence type="ECO:0000256" key="1">
    <source>
        <dbReference type="ARBA" id="ARBA00006499"/>
    </source>
</evidence>
<comment type="similarity">
    <text evidence="1">Belongs to the AB hydrolase superfamily. AB hydrolase 2 family.</text>
</comment>
<dbReference type="Proteomes" id="UP000020218">
    <property type="component" value="Unassembled WGS sequence"/>
</dbReference>
<keyword evidence="2 4" id="KW-0378">Hydrolase</keyword>
<gene>
    <name evidence="4" type="primary">estB</name>
    <name evidence="4" type="ORF">AW08_01781</name>
</gene>
<name>A0A011NTI4_9PROT</name>
<dbReference type="Pfam" id="PF02230">
    <property type="entry name" value="Abhydrolase_2"/>
    <property type="match status" value="1"/>
</dbReference>
<dbReference type="PANTHER" id="PTHR10655:SF17">
    <property type="entry name" value="LYSOPHOSPHOLIPASE-LIKE PROTEIN 1"/>
    <property type="match status" value="1"/>
</dbReference>
<comment type="caution">
    <text evidence="4">The sequence shown here is derived from an EMBL/GenBank/DDBJ whole genome shotgun (WGS) entry which is preliminary data.</text>
</comment>
<dbReference type="SUPFAM" id="SSF53474">
    <property type="entry name" value="alpha/beta-Hydrolases"/>
    <property type="match status" value="1"/>
</dbReference>
<accession>A0A011NTI4</accession>
<feature type="domain" description="Phospholipase/carboxylesterase/thioesterase" evidence="3">
    <location>
        <begin position="26"/>
        <end position="230"/>
    </location>
</feature>